<dbReference type="RefSeq" id="WP_319966462.1">
    <property type="nucleotide sequence ID" value="NZ_JAXAVW010000010.1"/>
</dbReference>
<dbReference type="EMBL" id="JAXAVW010000010">
    <property type="protein sequence ID" value="MDX8031399.1"/>
    <property type="molecule type" value="Genomic_DNA"/>
</dbReference>
<dbReference type="Proteomes" id="UP001285521">
    <property type="component" value="Unassembled WGS sequence"/>
</dbReference>
<sequence>MITPDVSAPIPATDPFTTLAPHFGMLLGVSDLEAVVGHAWAKSRLHNSWQHGESVIWGFALSVDPPTREVRVGAGLGQDSLGHELSLPATYCLDLAAWWEQHKADLGPPGQPFDAHVVARFRACLARPVPAVVSPCEGADAETAYSRLAETVELFLLPGKADRPADRYPRLRAFLGLGGADPDSDAQRQRVAATEPGERTTAWLAAVRRLAAADGIDRKPAGAGHFPGPEPDPDKPATGALVLGNLIGLTLTQTDPPQASVAEIDYSVRPSHVDTVTLLELAARGEADAGGPRVKSVRTAGKVIHVEVTRAVVPTTLSASVQSYDPATGWRPVAVTGLGYTAPDITIDLTTRPANNTRLRIVLPGTGPAPVVADEAGVPVALAGVVGGPPAGRDEGRDVVLSLVFPKEA</sequence>
<comment type="caution">
    <text evidence="1">The sequence shown here is derived from an EMBL/GenBank/DDBJ whole genome shotgun (WGS) entry which is preliminary data.</text>
</comment>
<evidence type="ECO:0000313" key="1">
    <source>
        <dbReference type="EMBL" id="MDX8031399.1"/>
    </source>
</evidence>
<gene>
    <name evidence="1" type="ORF">SK803_14315</name>
</gene>
<evidence type="ECO:0000313" key="2">
    <source>
        <dbReference type="Proteomes" id="UP001285521"/>
    </source>
</evidence>
<accession>A0ABU4SZR6</accession>
<name>A0ABU4SZR6_9PSEU</name>
<proteinExistence type="predicted"/>
<reference evidence="1 2" key="1">
    <citation type="submission" date="2023-11" db="EMBL/GenBank/DDBJ databases">
        <title>Lentzea sokolovensis, sp. nov., Lentzea kristufkii, sp. nov., and Lentzea miocenensis, sp. nov., rare actinobacteria from Sokolov Coal Basin, Miocene lacustrine sediment, Czech Republic.</title>
        <authorList>
            <person name="Lara A."/>
            <person name="Kotroba L."/>
            <person name="Nouioui I."/>
            <person name="Neumann-Schaal M."/>
            <person name="Mast Y."/>
            <person name="Chronakova A."/>
        </authorList>
    </citation>
    <scope>NUCLEOTIDE SEQUENCE [LARGE SCALE GENOMIC DNA]</scope>
    <source>
        <strain evidence="1 2">BCCO 10_0856</strain>
    </source>
</reference>
<keyword evidence="2" id="KW-1185">Reference proteome</keyword>
<organism evidence="1 2">
    <name type="scientific">Lentzea miocenica</name>
    <dbReference type="NCBI Taxonomy" id="3095431"/>
    <lineage>
        <taxon>Bacteria</taxon>
        <taxon>Bacillati</taxon>
        <taxon>Actinomycetota</taxon>
        <taxon>Actinomycetes</taxon>
        <taxon>Pseudonocardiales</taxon>
        <taxon>Pseudonocardiaceae</taxon>
        <taxon>Lentzea</taxon>
    </lineage>
</organism>
<protein>
    <submittedName>
        <fullName evidence="1">Uncharacterized protein</fullName>
    </submittedName>
</protein>